<organism evidence="1 2">
    <name type="scientific">Holospora curviuscula</name>
    <dbReference type="NCBI Taxonomy" id="1082868"/>
    <lineage>
        <taxon>Bacteria</taxon>
        <taxon>Pseudomonadati</taxon>
        <taxon>Pseudomonadota</taxon>
        <taxon>Alphaproteobacteria</taxon>
        <taxon>Holosporales</taxon>
        <taxon>Holosporaceae</taxon>
        <taxon>Holospora</taxon>
    </lineage>
</organism>
<name>A0A2S5R843_9PROT</name>
<comment type="caution">
    <text evidence="1">The sequence shown here is derived from an EMBL/GenBank/DDBJ whole genome shotgun (WGS) entry which is preliminary data.</text>
</comment>
<dbReference type="Proteomes" id="UP000239425">
    <property type="component" value="Unassembled WGS sequence"/>
</dbReference>
<sequence length="41" mass="4502">MSFAFSAEPSSTPRTLMNSQDIEGATCHITVLIKFSSFSVY</sequence>
<evidence type="ECO:0000313" key="1">
    <source>
        <dbReference type="EMBL" id="PPE03352.1"/>
    </source>
</evidence>
<dbReference type="AlphaFoldDB" id="A0A2S5R843"/>
<keyword evidence="2" id="KW-1185">Reference proteome</keyword>
<protein>
    <submittedName>
        <fullName evidence="1">Uncharacterized protein</fullName>
    </submittedName>
</protein>
<evidence type="ECO:0000313" key="2">
    <source>
        <dbReference type="Proteomes" id="UP000239425"/>
    </source>
</evidence>
<proteinExistence type="predicted"/>
<dbReference type="EMBL" id="PHHC01000109">
    <property type="protein sequence ID" value="PPE03352.1"/>
    <property type="molecule type" value="Genomic_DNA"/>
</dbReference>
<gene>
    <name evidence="1" type="ORF">HCUR_01213</name>
</gene>
<reference evidence="1 2" key="1">
    <citation type="submission" date="2017-11" db="EMBL/GenBank/DDBJ databases">
        <title>Comparative genomic analysis of Holospora spp., intranuclear symbionts of paramecia.</title>
        <authorList>
            <person name="Garushyants S.K."/>
            <person name="Beliavskaya A."/>
            <person name="Malko D.B."/>
            <person name="Logacheva M.D."/>
            <person name="Rautian M.S."/>
            <person name="Gelfand M.S."/>
        </authorList>
    </citation>
    <scope>NUCLEOTIDE SEQUENCE [LARGE SCALE GENOMIC DNA]</scope>
    <source>
        <strain evidence="2">02AZ16</strain>
    </source>
</reference>
<accession>A0A2S5R843</accession>